<protein>
    <submittedName>
        <fullName evidence="1">Uncharacterized protein</fullName>
    </submittedName>
</protein>
<organism evidence="1 2">
    <name type="scientific">Crocosphaera watsonii WH 0402</name>
    <dbReference type="NCBI Taxonomy" id="1284629"/>
    <lineage>
        <taxon>Bacteria</taxon>
        <taxon>Bacillati</taxon>
        <taxon>Cyanobacteriota</taxon>
        <taxon>Cyanophyceae</taxon>
        <taxon>Oscillatoriophycideae</taxon>
        <taxon>Chroococcales</taxon>
        <taxon>Aphanothecaceae</taxon>
        <taxon>Crocosphaera</taxon>
    </lineage>
</organism>
<comment type="caution">
    <text evidence="1">The sequence shown here is derived from an EMBL/GenBank/DDBJ whole genome shotgun (WGS) entry which is preliminary data.</text>
</comment>
<dbReference type="AlphaFoldDB" id="T2JZZ0"/>
<evidence type="ECO:0000313" key="2">
    <source>
        <dbReference type="Proteomes" id="UP000018130"/>
    </source>
</evidence>
<evidence type="ECO:0000313" key="1">
    <source>
        <dbReference type="EMBL" id="CCQ70870.1"/>
    </source>
</evidence>
<dbReference type="EMBL" id="CAQN01001304">
    <property type="protein sequence ID" value="CCQ70870.1"/>
    <property type="molecule type" value="Genomic_DNA"/>
</dbReference>
<dbReference type="Proteomes" id="UP000018130">
    <property type="component" value="Unassembled WGS sequence"/>
</dbReference>
<feature type="non-terminal residue" evidence="1">
    <location>
        <position position="68"/>
    </location>
</feature>
<proteinExistence type="predicted"/>
<gene>
    <name evidence="1" type="ORF">CWATWH0402_4419</name>
</gene>
<name>T2JZZ0_CROWT</name>
<accession>T2JZZ0</accession>
<reference evidence="1 2" key="1">
    <citation type="submission" date="2013-01" db="EMBL/GenBank/DDBJ databases">
        <authorList>
            <person name="Bench S."/>
        </authorList>
    </citation>
    <scope>NUCLEOTIDE SEQUENCE [LARGE SCALE GENOMIC DNA]</scope>
    <source>
        <strain evidence="1 2">WH 0402</strain>
    </source>
</reference>
<sequence length="68" mass="7896">MVSDEQHSHIDSPFQPLSEVELAEKQRLEAVVIGAVWSAGFALQQLRDQKLYRDTHSSFERYCREQFG</sequence>
<reference evidence="1 2" key="2">
    <citation type="submission" date="2013-09" db="EMBL/GenBank/DDBJ databases">
        <title>Whole genome comparison of six Crocosphaera watsonii strains with differing phenotypes.</title>
        <authorList>
            <person name="Bench S.R."/>
            <person name="Heller P."/>
            <person name="Frank I."/>
            <person name="Arciniega M."/>
            <person name="Shilova I.N."/>
            <person name="Zehr J.P."/>
        </authorList>
    </citation>
    <scope>NUCLEOTIDE SEQUENCE [LARGE SCALE GENOMIC DNA]</scope>
    <source>
        <strain evidence="1 2">WH 0402</strain>
    </source>
</reference>